<dbReference type="Gene3D" id="3.30.590.10">
    <property type="entry name" value="Glutamine synthetase/guanido kinase, catalytic domain"/>
    <property type="match status" value="1"/>
</dbReference>
<comment type="similarity">
    <text evidence="4 5">Belongs to the glutamine synthetase family.</text>
</comment>
<gene>
    <name evidence="8" type="ORF">GJ700_11795</name>
</gene>
<evidence type="ECO:0000313" key="9">
    <source>
        <dbReference type="Proteomes" id="UP000446768"/>
    </source>
</evidence>
<evidence type="ECO:0000256" key="4">
    <source>
        <dbReference type="PROSITE-ProRule" id="PRU01330"/>
    </source>
</evidence>
<dbReference type="SUPFAM" id="SSF54368">
    <property type="entry name" value="Glutamine synthetase, N-terminal domain"/>
    <property type="match status" value="1"/>
</dbReference>
<evidence type="ECO:0000313" key="8">
    <source>
        <dbReference type="EMBL" id="MRV72392.1"/>
    </source>
</evidence>
<protein>
    <submittedName>
        <fullName evidence="8">Glutamine synthetase</fullName>
    </submittedName>
</protein>
<dbReference type="AlphaFoldDB" id="A0A7X2LTW3"/>
<dbReference type="GO" id="GO:0006542">
    <property type="term" value="P:glutamine biosynthetic process"/>
    <property type="evidence" value="ECO:0007669"/>
    <property type="project" value="InterPro"/>
</dbReference>
<dbReference type="GO" id="GO:0004356">
    <property type="term" value="F:glutamine synthetase activity"/>
    <property type="evidence" value="ECO:0007669"/>
    <property type="project" value="InterPro"/>
</dbReference>
<dbReference type="PANTHER" id="PTHR43785">
    <property type="entry name" value="GAMMA-GLUTAMYLPUTRESCINE SYNTHETASE"/>
    <property type="match status" value="1"/>
</dbReference>
<dbReference type="InterPro" id="IPR008146">
    <property type="entry name" value="Gln_synth_cat_dom"/>
</dbReference>
<dbReference type="Proteomes" id="UP000446768">
    <property type="component" value="Unassembled WGS sequence"/>
</dbReference>
<keyword evidence="2" id="KW-0547">Nucleotide-binding</keyword>
<dbReference type="GO" id="GO:0005524">
    <property type="term" value="F:ATP binding"/>
    <property type="evidence" value="ECO:0007669"/>
    <property type="project" value="UniProtKB-KW"/>
</dbReference>
<organism evidence="8 9">
    <name type="scientific">Pseudoduganella rivuli</name>
    <dbReference type="NCBI Taxonomy" id="2666085"/>
    <lineage>
        <taxon>Bacteria</taxon>
        <taxon>Pseudomonadati</taxon>
        <taxon>Pseudomonadota</taxon>
        <taxon>Betaproteobacteria</taxon>
        <taxon>Burkholderiales</taxon>
        <taxon>Oxalobacteraceae</taxon>
        <taxon>Telluria group</taxon>
        <taxon>Pseudoduganella</taxon>
    </lineage>
</organism>
<dbReference type="SUPFAM" id="SSF55931">
    <property type="entry name" value="Glutamine synthetase/guanido kinase"/>
    <property type="match status" value="1"/>
</dbReference>
<proteinExistence type="inferred from homology"/>
<dbReference type="RefSeq" id="WP_154373882.1">
    <property type="nucleotide sequence ID" value="NZ_WKJJ01000006.1"/>
</dbReference>
<reference evidence="8 9" key="1">
    <citation type="submission" date="2019-11" db="EMBL/GenBank/DDBJ databases">
        <title>Novel species isolated from a subtropical stream in China.</title>
        <authorList>
            <person name="Lu H."/>
        </authorList>
    </citation>
    <scope>NUCLEOTIDE SEQUENCE [LARGE SCALE GENOMIC DNA]</scope>
    <source>
        <strain evidence="8 9">FT92W</strain>
    </source>
</reference>
<name>A0A7X2LTW3_9BURK</name>
<feature type="domain" description="GS beta-grasp" evidence="6">
    <location>
        <begin position="34"/>
        <end position="122"/>
    </location>
</feature>
<dbReference type="PROSITE" id="PS51986">
    <property type="entry name" value="GS_BETA_GRASP"/>
    <property type="match status" value="1"/>
</dbReference>
<dbReference type="Pfam" id="PF00120">
    <property type="entry name" value="Gln-synt_C"/>
    <property type="match status" value="1"/>
</dbReference>
<dbReference type="SMART" id="SM01230">
    <property type="entry name" value="Gln-synt_C"/>
    <property type="match status" value="1"/>
</dbReference>
<keyword evidence="1" id="KW-0436">Ligase</keyword>
<dbReference type="EMBL" id="WKJJ01000006">
    <property type="protein sequence ID" value="MRV72392.1"/>
    <property type="molecule type" value="Genomic_DNA"/>
</dbReference>
<dbReference type="PROSITE" id="PS51987">
    <property type="entry name" value="GS_CATALYTIC"/>
    <property type="match status" value="1"/>
</dbReference>
<evidence type="ECO:0000259" key="6">
    <source>
        <dbReference type="PROSITE" id="PS51986"/>
    </source>
</evidence>
<accession>A0A7X2LTW3</accession>
<evidence type="ECO:0000256" key="3">
    <source>
        <dbReference type="ARBA" id="ARBA00022840"/>
    </source>
</evidence>
<keyword evidence="9" id="KW-1185">Reference proteome</keyword>
<feature type="domain" description="GS catalytic" evidence="7">
    <location>
        <begin position="129"/>
        <end position="467"/>
    </location>
</feature>
<evidence type="ECO:0000256" key="5">
    <source>
        <dbReference type="RuleBase" id="RU000384"/>
    </source>
</evidence>
<dbReference type="InterPro" id="IPR008147">
    <property type="entry name" value="Gln_synt_N"/>
</dbReference>
<dbReference type="PANTHER" id="PTHR43785:SF12">
    <property type="entry name" value="TYPE-1 GLUTAMINE SYNTHETASE 2"/>
    <property type="match status" value="1"/>
</dbReference>
<dbReference type="InterPro" id="IPR036651">
    <property type="entry name" value="Gln_synt_N_sf"/>
</dbReference>
<evidence type="ECO:0000259" key="7">
    <source>
        <dbReference type="PROSITE" id="PS51987"/>
    </source>
</evidence>
<comment type="caution">
    <text evidence="8">The sequence shown here is derived from an EMBL/GenBank/DDBJ whole genome shotgun (WGS) entry which is preliminary data.</text>
</comment>
<dbReference type="Gene3D" id="3.10.20.70">
    <property type="entry name" value="Glutamine synthetase, N-terminal domain"/>
    <property type="match status" value="1"/>
</dbReference>
<sequence>MIAQPFGVDDPMAADCLAGLPSHILDKMAASDIQLIRFIWVDHNGISRGKAVSRRYLSERIVSGIGLAKCRQAANAFDRIVPFEGYGAVGEVRMIPDPDTFITLPHAPGSAAMLCDLVDLGGQAWEACPRQFLKDAISAAREMGFDPVAAFEPEFTLFRSQPTANGAELFDDSLCFDNVGFDIANDFTIGLTRALIQQGVDVEIYHPEFGAGQHELTCRHADALKAADTYVWQRAITRGMAMRDGHWASFAPIPQKGFRGNGNHVHLSLWRDGVNAFHDPHDQYGLSQLGYHFIGGLLAHAPALTALTCPSVNSYRRLQPGMWSGAFASYGPDNREAAVRIPSALRGRAAASTNIEFKPCDSTANPYIALGALLFAGLDGIRNGMDPGAALTQDPNRLTGAELRMQGIHTLPSKFEEALEMLDHSAFFRSVLGPLRHLLYLSIKKSDVREFRSLDESKEFLHYSTRY</sequence>
<dbReference type="Pfam" id="PF16952">
    <property type="entry name" value="Gln-synt_N_2"/>
    <property type="match status" value="1"/>
</dbReference>
<keyword evidence="3" id="KW-0067">ATP-binding</keyword>
<dbReference type="InterPro" id="IPR014746">
    <property type="entry name" value="Gln_synth/guanido_kin_cat_dom"/>
</dbReference>
<evidence type="ECO:0000256" key="1">
    <source>
        <dbReference type="ARBA" id="ARBA00022598"/>
    </source>
</evidence>
<evidence type="ECO:0000256" key="2">
    <source>
        <dbReference type="ARBA" id="ARBA00022741"/>
    </source>
</evidence>